<gene>
    <name evidence="1" type="ORF">LMG18091_00492</name>
</gene>
<sequence>MRGWLIPIMLAATLSGCASTESVKASQQDSVHRVYAAPYNAVYAATLAAAKAQKLELVESDPAAGRIVVSHGISLWSWGERIAIWLHRLNESNTDVAIVSKPILAPLNFPPDWTSKLFEQIATELKAPPAT</sequence>
<organism evidence="1 2">
    <name type="scientific">Ralstonia wenshanensis</name>
    <dbReference type="NCBI Taxonomy" id="2842456"/>
    <lineage>
        <taxon>Bacteria</taxon>
        <taxon>Pseudomonadati</taxon>
        <taxon>Pseudomonadota</taxon>
        <taxon>Betaproteobacteria</taxon>
        <taxon>Burkholderiales</taxon>
        <taxon>Burkholderiaceae</taxon>
        <taxon>Ralstonia</taxon>
    </lineage>
</organism>
<accession>A0AAD2EJB7</accession>
<dbReference type="AlphaFoldDB" id="A0AAD2EJB7"/>
<dbReference type="Proteomes" id="UP001189915">
    <property type="component" value="Unassembled WGS sequence"/>
</dbReference>
<evidence type="ECO:0000313" key="2">
    <source>
        <dbReference type="Proteomes" id="UP001189915"/>
    </source>
</evidence>
<reference evidence="1 2" key="1">
    <citation type="submission" date="2023-07" db="EMBL/GenBank/DDBJ databases">
        <authorList>
            <person name="Peeters C."/>
        </authorList>
    </citation>
    <scope>NUCLEOTIDE SEQUENCE [LARGE SCALE GENOMIC DNA]</scope>
    <source>
        <strain evidence="1 2">LMG 18091</strain>
    </source>
</reference>
<dbReference type="PROSITE" id="PS51257">
    <property type="entry name" value="PROKAR_LIPOPROTEIN"/>
    <property type="match status" value="1"/>
</dbReference>
<name>A0AAD2EJB7_9RALS</name>
<dbReference type="EMBL" id="CATWAF010000001">
    <property type="protein sequence ID" value="CAJ0685977.1"/>
    <property type="molecule type" value="Genomic_DNA"/>
</dbReference>
<comment type="caution">
    <text evidence="1">The sequence shown here is derived from an EMBL/GenBank/DDBJ whole genome shotgun (WGS) entry which is preliminary data.</text>
</comment>
<evidence type="ECO:0000313" key="1">
    <source>
        <dbReference type="EMBL" id="CAJ0685977.1"/>
    </source>
</evidence>
<dbReference type="RefSeq" id="WP_316868434.1">
    <property type="nucleotide sequence ID" value="NZ_CATWAF010000001.1"/>
</dbReference>
<keyword evidence="2" id="KW-1185">Reference proteome</keyword>
<protein>
    <recommendedName>
        <fullName evidence="3">Lipoprotein</fullName>
    </recommendedName>
</protein>
<evidence type="ECO:0008006" key="3">
    <source>
        <dbReference type="Google" id="ProtNLM"/>
    </source>
</evidence>
<proteinExistence type="predicted"/>